<feature type="transmembrane region" description="Helical" evidence="6">
    <location>
        <begin position="761"/>
        <end position="779"/>
    </location>
</feature>
<dbReference type="GO" id="GO:0005886">
    <property type="term" value="C:plasma membrane"/>
    <property type="evidence" value="ECO:0007669"/>
    <property type="project" value="UniProtKB-SubCell"/>
</dbReference>
<proteinExistence type="predicted"/>
<feature type="transmembrane region" description="Helical" evidence="6">
    <location>
        <begin position="443"/>
        <end position="463"/>
    </location>
</feature>
<feature type="transmembrane region" description="Helical" evidence="6">
    <location>
        <begin position="670"/>
        <end position="689"/>
    </location>
</feature>
<feature type="transmembrane region" description="Helical" evidence="6">
    <location>
        <begin position="248"/>
        <end position="265"/>
    </location>
</feature>
<protein>
    <submittedName>
        <fullName evidence="8">Membrane protein</fullName>
    </submittedName>
</protein>
<evidence type="ECO:0000313" key="8">
    <source>
        <dbReference type="EMBL" id="AYM54529.1"/>
    </source>
</evidence>
<dbReference type="PANTHER" id="PTHR33406:SF13">
    <property type="entry name" value="MEMBRANE PROTEIN YDFJ"/>
    <property type="match status" value="1"/>
</dbReference>
<name>A0A3S7V0K6_9BACT</name>
<feature type="transmembrane region" description="Helical" evidence="6">
    <location>
        <begin position="791"/>
        <end position="816"/>
    </location>
</feature>
<dbReference type="Gene3D" id="1.20.1640.10">
    <property type="entry name" value="Multidrug efflux transporter AcrB transmembrane domain"/>
    <property type="match status" value="2"/>
</dbReference>
<keyword evidence="3 6" id="KW-0812">Transmembrane</keyword>
<evidence type="ECO:0000259" key="7">
    <source>
        <dbReference type="Pfam" id="PF03176"/>
    </source>
</evidence>
<reference evidence="8" key="1">
    <citation type="journal article" date="2018" name="J. Ind. Microbiol. Biotechnol.">
        <title>Genome mining reveals uncommon alkylpyrones as type III PKS products from myxobacteria.</title>
        <authorList>
            <person name="Hug J.J."/>
            <person name="Panter F."/>
            <person name="Krug D."/>
            <person name="Muller R."/>
        </authorList>
    </citation>
    <scope>NUCLEOTIDE SEQUENCE</scope>
    <source>
        <strain evidence="8">SBSr021</strain>
    </source>
</reference>
<feature type="transmembrane region" description="Helical" evidence="6">
    <location>
        <begin position="696"/>
        <end position="716"/>
    </location>
</feature>
<evidence type="ECO:0000256" key="3">
    <source>
        <dbReference type="ARBA" id="ARBA00022692"/>
    </source>
</evidence>
<feature type="transmembrane region" description="Helical" evidence="6">
    <location>
        <begin position="374"/>
        <end position="397"/>
    </location>
</feature>
<evidence type="ECO:0000256" key="4">
    <source>
        <dbReference type="ARBA" id="ARBA00022989"/>
    </source>
</evidence>
<keyword evidence="4 6" id="KW-1133">Transmembrane helix</keyword>
<feature type="transmembrane region" description="Helical" evidence="6">
    <location>
        <begin position="722"/>
        <end position="740"/>
    </location>
</feature>
<feature type="domain" description="Membrane transport protein MMPL" evidence="7">
    <location>
        <begin position="36"/>
        <end position="410"/>
    </location>
</feature>
<evidence type="ECO:0000256" key="1">
    <source>
        <dbReference type="ARBA" id="ARBA00004651"/>
    </source>
</evidence>
<keyword evidence="2" id="KW-1003">Cell membrane</keyword>
<feature type="transmembrane region" description="Helical" evidence="6">
    <location>
        <begin position="270"/>
        <end position="292"/>
    </location>
</feature>
<accession>A0A3S7V0K6</accession>
<dbReference type="PANTHER" id="PTHR33406">
    <property type="entry name" value="MEMBRANE PROTEIN MJ1562-RELATED"/>
    <property type="match status" value="1"/>
</dbReference>
<evidence type="ECO:0000256" key="2">
    <source>
        <dbReference type="ARBA" id="ARBA00022475"/>
    </source>
</evidence>
<dbReference type="EMBL" id="MH908924">
    <property type="protein sequence ID" value="AYM54529.1"/>
    <property type="molecule type" value="Genomic_DNA"/>
</dbReference>
<comment type="subcellular location">
    <subcellularLocation>
        <location evidence="1">Cell membrane</location>
        <topology evidence="1">Multi-pass membrane protein</topology>
    </subcellularLocation>
</comment>
<evidence type="ECO:0000256" key="5">
    <source>
        <dbReference type="ARBA" id="ARBA00023136"/>
    </source>
</evidence>
<dbReference type="SUPFAM" id="SSF82866">
    <property type="entry name" value="Multidrug efflux transporter AcrB transmembrane domain"/>
    <property type="match status" value="2"/>
</dbReference>
<sequence length="843" mass="90916">MQVKRPAIPLLVAGLLTIVSLLLATRLRVLTGFESLLPETRPSVQELNRVAAKTAGVSTLFVVLQGGPTTKTESLRKAADALVPAIEKIGPPWVGSVEDGVHEAMRFLQPRAGLYVDKQKLEKLRDDVDARFTYEVNKATGADFDDEPPPPIDAKKLKEDLGLHDRDTSRYPDGYYQSQDGKVVVVAIRSKVLGSDFKNGTEALSRVRAVVEGANLSSYDPGITYGFAGDLQTGISEYTSINNDLTEVGYFGALLITGIVFLYYLRFRTLFTMLITVAIGVSWTFGITQLAIGHLNMATGFLFTIVAGNGINFGIIYMARFLEARRHGATLLEGVRISHRETWLPTLTAGCAASAAYGSLLITEFRGFRDFGLIGSMGMVLCWLGTYLALPSILAVIERISPISEPQGEASKGGIIARMRAITQGGVAFGAPFAAIIPKAPRLVCALGVLLSILGIAATVLYVRADPMEYNLKNLRNDESARAEEIHLTALAEDITGYVGSDGMAILVDRPEQVAPLRKELYARRDAAPADQKPFKDVHALQDFVPREQADKIPLLADIKDKVVRAHKRGAVDDKDWQAIEGFLPPDDLRPFGIEDLPAGVARAFTETDGTRGRIVYISPISPSSVDDAHYLFRWADSYRKTTLPDGSTILGSGRAVIYADMWAAIVDDVPPAIVFSLAATVLVVILAFRAGRAALAVLAALLVGVGWMAGLLVAMNVKLNFLNFIALPITFGIGVDYAVNIVQRYVREGAGGALTAVRETGGAVILCSLTTTLGYLALVRSMNYAVRSMGIAAVLGEISCLFAAVLVLPAGLVWLDRKLPKGAQSTLTFHPLKRRQGAAQGE</sequence>
<feature type="transmembrane region" description="Helical" evidence="6">
    <location>
        <begin position="298"/>
        <end position="322"/>
    </location>
</feature>
<dbReference type="InterPro" id="IPR050545">
    <property type="entry name" value="Mycobact_MmpL"/>
</dbReference>
<feature type="domain" description="Membrane transport protein MMPL" evidence="7">
    <location>
        <begin position="640"/>
        <end position="819"/>
    </location>
</feature>
<organism evidence="8">
    <name type="scientific">Racemicystis crocea</name>
    <dbReference type="NCBI Taxonomy" id="1707966"/>
    <lineage>
        <taxon>Bacteria</taxon>
        <taxon>Pseudomonadati</taxon>
        <taxon>Myxococcota</taxon>
        <taxon>Polyangia</taxon>
        <taxon>Polyangiales</taxon>
        <taxon>Polyangiaceae</taxon>
    </lineage>
</organism>
<dbReference type="Pfam" id="PF03176">
    <property type="entry name" value="MMPL"/>
    <property type="match status" value="2"/>
</dbReference>
<dbReference type="InterPro" id="IPR004869">
    <property type="entry name" value="MMPL_dom"/>
</dbReference>
<keyword evidence="5 6" id="KW-0472">Membrane</keyword>
<dbReference type="AlphaFoldDB" id="A0A3S7V0K6"/>
<evidence type="ECO:0000256" key="6">
    <source>
        <dbReference type="SAM" id="Phobius"/>
    </source>
</evidence>